<evidence type="ECO:0000256" key="6">
    <source>
        <dbReference type="ARBA" id="ARBA00022519"/>
    </source>
</evidence>
<evidence type="ECO:0000256" key="12">
    <source>
        <dbReference type="ARBA" id="ARBA00023136"/>
    </source>
</evidence>
<dbReference type="AlphaFoldDB" id="A0A011N1I6"/>
<dbReference type="InterPro" id="IPR047055">
    <property type="entry name" value="MotA-like"/>
</dbReference>
<dbReference type="Pfam" id="PF20560">
    <property type="entry name" value="MotA_N"/>
    <property type="match status" value="1"/>
</dbReference>
<evidence type="ECO:0000256" key="5">
    <source>
        <dbReference type="ARBA" id="ARBA00022500"/>
    </source>
</evidence>
<keyword evidence="10 13" id="KW-1133">Transmembrane helix</keyword>
<comment type="similarity">
    <text evidence="2">Belongs to the MotA family.</text>
</comment>
<dbReference type="GO" id="GO:1902600">
    <property type="term" value="P:proton transmembrane transport"/>
    <property type="evidence" value="ECO:0007669"/>
    <property type="project" value="UniProtKB-KW"/>
</dbReference>
<evidence type="ECO:0000256" key="4">
    <source>
        <dbReference type="ARBA" id="ARBA00022475"/>
    </source>
</evidence>
<keyword evidence="3" id="KW-0813">Transport</keyword>
<feature type="transmembrane region" description="Helical" evidence="13">
    <location>
        <begin position="170"/>
        <end position="188"/>
    </location>
</feature>
<keyword evidence="8" id="KW-0283">Flagellar rotation</keyword>
<evidence type="ECO:0000259" key="15">
    <source>
        <dbReference type="Pfam" id="PF20560"/>
    </source>
</evidence>
<evidence type="ECO:0000256" key="1">
    <source>
        <dbReference type="ARBA" id="ARBA00004429"/>
    </source>
</evidence>
<evidence type="ECO:0000313" key="17">
    <source>
        <dbReference type="Proteomes" id="UP000020218"/>
    </source>
</evidence>
<dbReference type="NCBIfam" id="TIGR03818">
    <property type="entry name" value="MotA1"/>
    <property type="match status" value="1"/>
</dbReference>
<evidence type="ECO:0000256" key="10">
    <source>
        <dbReference type="ARBA" id="ARBA00022989"/>
    </source>
</evidence>
<comment type="caution">
    <text evidence="16">The sequence shown here is derived from an EMBL/GenBank/DDBJ whole genome shotgun (WGS) entry which is preliminary data.</text>
</comment>
<evidence type="ECO:0000256" key="8">
    <source>
        <dbReference type="ARBA" id="ARBA00022779"/>
    </source>
</evidence>
<dbReference type="PATRIC" id="fig|1454001.3.peg.1003"/>
<dbReference type="PANTHER" id="PTHR30433:SF4">
    <property type="entry name" value="MOTILITY PROTEIN A"/>
    <property type="match status" value="1"/>
</dbReference>
<evidence type="ECO:0000256" key="11">
    <source>
        <dbReference type="ARBA" id="ARBA00023065"/>
    </source>
</evidence>
<evidence type="ECO:0000256" key="3">
    <source>
        <dbReference type="ARBA" id="ARBA00022448"/>
    </source>
</evidence>
<keyword evidence="12 13" id="KW-0472">Membrane</keyword>
<dbReference type="PANTHER" id="PTHR30433">
    <property type="entry name" value="CHEMOTAXIS PROTEIN MOTA"/>
    <property type="match status" value="1"/>
</dbReference>
<dbReference type="GO" id="GO:0071978">
    <property type="term" value="P:bacterial-type flagellum-dependent swarming motility"/>
    <property type="evidence" value="ECO:0007669"/>
    <property type="project" value="InterPro"/>
</dbReference>
<evidence type="ECO:0000256" key="13">
    <source>
        <dbReference type="SAM" id="Phobius"/>
    </source>
</evidence>
<evidence type="ECO:0000313" key="16">
    <source>
        <dbReference type="EMBL" id="EXI68746.1"/>
    </source>
</evidence>
<protein>
    <submittedName>
        <fullName evidence="16">Chemotaxis protein MotA</fullName>
    </submittedName>
</protein>
<dbReference type="PROSITE" id="PS01307">
    <property type="entry name" value="MOTA"/>
    <property type="match status" value="1"/>
</dbReference>
<gene>
    <name evidence="16" type="primary">motA</name>
    <name evidence="16" type="ORF">AW08_01058</name>
</gene>
<sequence>MFLIVGYVVILAAALGTYAVHGSLAALWVPLEYVAIVGLTIGGFVASNDIKIIKVTIGALPSLFKGSKYTRTLYIDLLAMLFEVLAKVRKEGLMSIENDVENPKESPIFSKYPALAGDHHVIEFITDYLRMMVGGNLNAIEIESLMDIEIETHHHEVETPGHVVAKVGDAVPAFGIVVAVMGVVNVMGSVGEPPAVLGKMIGGALVGTFLGILIAYGFVAPVASLLEQKAHEGSKIYQVIKVVLLASMSGYAPQVAVEFGRKALATDVRPSFRELEEELKNRKGK</sequence>
<feature type="transmembrane region" description="Helical" evidence="13">
    <location>
        <begin position="200"/>
        <end position="226"/>
    </location>
</feature>
<dbReference type="Proteomes" id="UP000020218">
    <property type="component" value="Unassembled WGS sequence"/>
</dbReference>
<feature type="domain" description="Motility protein A N-terminal" evidence="15">
    <location>
        <begin position="4"/>
        <end position="92"/>
    </location>
</feature>
<organism evidence="16 17">
    <name type="scientific">Candidatus Accumulibacter adjunctus</name>
    <dbReference type="NCBI Taxonomy" id="1454001"/>
    <lineage>
        <taxon>Bacteria</taxon>
        <taxon>Pseudomonadati</taxon>
        <taxon>Pseudomonadota</taxon>
        <taxon>Betaproteobacteria</taxon>
        <taxon>Candidatus Accumulibacter</taxon>
    </lineage>
</organism>
<dbReference type="STRING" id="1454001.AW08_01058"/>
<dbReference type="InterPro" id="IPR022522">
    <property type="entry name" value="Flagellar_motor_stator_MotA"/>
</dbReference>
<dbReference type="GO" id="GO:0005886">
    <property type="term" value="C:plasma membrane"/>
    <property type="evidence" value="ECO:0007669"/>
    <property type="project" value="UniProtKB-SubCell"/>
</dbReference>
<evidence type="ECO:0000256" key="2">
    <source>
        <dbReference type="ARBA" id="ARBA00008038"/>
    </source>
</evidence>
<feature type="transmembrane region" description="Helical" evidence="13">
    <location>
        <begin position="26"/>
        <end position="46"/>
    </location>
</feature>
<keyword evidence="7 13" id="KW-0812">Transmembrane</keyword>
<proteinExistence type="inferred from homology"/>
<evidence type="ECO:0000256" key="7">
    <source>
        <dbReference type="ARBA" id="ARBA00022692"/>
    </source>
</evidence>
<accession>A0A011N1I6</accession>
<evidence type="ECO:0000259" key="14">
    <source>
        <dbReference type="Pfam" id="PF01618"/>
    </source>
</evidence>
<dbReference type="InterPro" id="IPR002898">
    <property type="entry name" value="MotA_ExbB_proton_chnl"/>
</dbReference>
<keyword evidence="11" id="KW-0406">Ion transport</keyword>
<dbReference type="InterPro" id="IPR046786">
    <property type="entry name" value="MotA_N"/>
</dbReference>
<keyword evidence="4" id="KW-1003">Cell membrane</keyword>
<keyword evidence="9" id="KW-0375">Hydrogen ion transport</keyword>
<dbReference type="Pfam" id="PF01618">
    <property type="entry name" value="MotA_ExbB"/>
    <property type="match status" value="1"/>
</dbReference>
<reference evidence="16" key="1">
    <citation type="submission" date="2014-02" db="EMBL/GenBank/DDBJ databases">
        <title>Expanding our view of genomic diversity in Candidatus Accumulibacter clades.</title>
        <authorList>
            <person name="Skennerton C.T."/>
            <person name="Barr J.J."/>
            <person name="Slater F.R."/>
            <person name="Bond P.L."/>
            <person name="Tyson G.W."/>
        </authorList>
    </citation>
    <scope>NUCLEOTIDE SEQUENCE [LARGE SCALE GENOMIC DNA]</scope>
</reference>
<evidence type="ECO:0000256" key="9">
    <source>
        <dbReference type="ARBA" id="ARBA00022781"/>
    </source>
</evidence>
<keyword evidence="17" id="KW-1185">Reference proteome</keyword>
<keyword evidence="6" id="KW-0997">Cell inner membrane</keyword>
<dbReference type="GO" id="GO:0006935">
    <property type="term" value="P:chemotaxis"/>
    <property type="evidence" value="ECO:0007669"/>
    <property type="project" value="UniProtKB-KW"/>
</dbReference>
<dbReference type="EMBL" id="JFAX01000004">
    <property type="protein sequence ID" value="EXI68746.1"/>
    <property type="molecule type" value="Genomic_DNA"/>
</dbReference>
<dbReference type="InterPro" id="IPR000540">
    <property type="entry name" value="Flag_MotA_CS"/>
</dbReference>
<feature type="domain" description="MotA/TolQ/ExbB proton channel" evidence="14">
    <location>
        <begin position="135"/>
        <end position="235"/>
    </location>
</feature>
<comment type="subcellular location">
    <subcellularLocation>
        <location evidence="1">Cell inner membrane</location>
        <topology evidence="1">Multi-pass membrane protein</topology>
    </subcellularLocation>
</comment>
<name>A0A011N1I6_9PROT</name>
<keyword evidence="5" id="KW-0145">Chemotaxis</keyword>